<dbReference type="AlphaFoldDB" id="A0ABD1MPR6"/>
<name>A0ABD1MPR6_9FABA</name>
<reference evidence="7 8" key="1">
    <citation type="submission" date="2024-08" db="EMBL/GenBank/DDBJ databases">
        <title>Insights into the chromosomal genome structure of Flemingia macrophylla.</title>
        <authorList>
            <person name="Ding Y."/>
            <person name="Zhao Y."/>
            <person name="Bi W."/>
            <person name="Wu M."/>
            <person name="Zhao G."/>
            <person name="Gong Y."/>
            <person name="Li W."/>
            <person name="Zhang P."/>
        </authorList>
    </citation>
    <scope>NUCLEOTIDE SEQUENCE [LARGE SCALE GENOMIC DNA]</scope>
    <source>
        <strain evidence="7">DYQJB</strain>
        <tissue evidence="7">Leaf</tissue>
    </source>
</reference>
<dbReference type="SUPFAM" id="SSF103473">
    <property type="entry name" value="MFS general substrate transporter"/>
    <property type="match status" value="1"/>
</dbReference>
<evidence type="ECO:0000256" key="5">
    <source>
        <dbReference type="ARBA" id="ARBA00023136"/>
    </source>
</evidence>
<feature type="transmembrane region" description="Helical" evidence="6">
    <location>
        <begin position="489"/>
        <end position="512"/>
    </location>
</feature>
<feature type="transmembrane region" description="Helical" evidence="6">
    <location>
        <begin position="413"/>
        <end position="430"/>
    </location>
</feature>
<keyword evidence="4 6" id="KW-1133">Transmembrane helix</keyword>
<proteinExistence type="inferred from homology"/>
<comment type="subcellular location">
    <subcellularLocation>
        <location evidence="1">Membrane</location>
        <topology evidence="1">Multi-pass membrane protein</topology>
    </subcellularLocation>
</comment>
<feature type="transmembrane region" description="Helical" evidence="6">
    <location>
        <begin position="369"/>
        <end position="393"/>
    </location>
</feature>
<sequence length="530" mass="59492">MRYRTKKVRGDEEMCVMRQRQGDEMKRHAFLDLCAMKNRCFQRQNGMCHTTKRRRGDVSRSACDKEEARSVLNEKDVRRPMEKKPGWKAVSYILGTQIVERIATVGMTSNFMVYLLKVFNLGQVAAANVLGIWIGVSNFIPIVGACVADAYLGKFNTIAISSFGTLAGMVILTLTAWLPQLHPPTCTSPPQCVPSTSTQLGILIFGLCLLAVGTCGIGPCTIPFSIDQFDTTSREGRKGVNRFWLTECPHVFVAAYKKNRLQIPVKDEVGVYYDPPRDDNDALKMPLTQQLRCLNKAALIQDNELNSGCVQNRWRLCSIQQVEEVKCLIKMLPIWASGFLCFIPVAQQGTFPVSQALKMDRNIGPHFEIPAASFSAVSLIAIGIFLPCFDLFLQPFLAKVTKQEEGLTSLQKIVLGDIFSILTMLCAGLVERRRRLLANSHVPMMSAVWLSPQFVFLGLCEMFTLVGHIQFYSSESPEKMKSIGNSLQYLLIAISIYVGLDTLNLVYIVLCVRRYCYKMNFRPEDVDETP</sequence>
<evidence type="ECO:0000313" key="8">
    <source>
        <dbReference type="Proteomes" id="UP001603857"/>
    </source>
</evidence>
<dbReference type="PANTHER" id="PTHR11654">
    <property type="entry name" value="OLIGOPEPTIDE TRANSPORTER-RELATED"/>
    <property type="match status" value="1"/>
</dbReference>
<accession>A0ABD1MPR6</accession>
<dbReference type="InterPro" id="IPR036259">
    <property type="entry name" value="MFS_trans_sf"/>
</dbReference>
<keyword evidence="3 6" id="KW-0812">Transmembrane</keyword>
<organism evidence="7 8">
    <name type="scientific">Flemingia macrophylla</name>
    <dbReference type="NCBI Taxonomy" id="520843"/>
    <lineage>
        <taxon>Eukaryota</taxon>
        <taxon>Viridiplantae</taxon>
        <taxon>Streptophyta</taxon>
        <taxon>Embryophyta</taxon>
        <taxon>Tracheophyta</taxon>
        <taxon>Spermatophyta</taxon>
        <taxon>Magnoliopsida</taxon>
        <taxon>eudicotyledons</taxon>
        <taxon>Gunneridae</taxon>
        <taxon>Pentapetalae</taxon>
        <taxon>rosids</taxon>
        <taxon>fabids</taxon>
        <taxon>Fabales</taxon>
        <taxon>Fabaceae</taxon>
        <taxon>Papilionoideae</taxon>
        <taxon>50 kb inversion clade</taxon>
        <taxon>NPAAA clade</taxon>
        <taxon>indigoferoid/millettioid clade</taxon>
        <taxon>Phaseoleae</taxon>
        <taxon>Flemingia</taxon>
    </lineage>
</organism>
<feature type="transmembrane region" description="Helical" evidence="6">
    <location>
        <begin position="198"/>
        <end position="224"/>
    </location>
</feature>
<feature type="transmembrane region" description="Helical" evidence="6">
    <location>
        <begin position="442"/>
        <end position="469"/>
    </location>
</feature>
<feature type="transmembrane region" description="Helical" evidence="6">
    <location>
        <begin position="155"/>
        <end position="178"/>
    </location>
</feature>
<gene>
    <name evidence="7" type="ORF">Fmac_012252</name>
</gene>
<comment type="caution">
    <text evidence="7">The sequence shown here is derived from an EMBL/GenBank/DDBJ whole genome shotgun (WGS) entry which is preliminary data.</text>
</comment>
<feature type="transmembrane region" description="Helical" evidence="6">
    <location>
        <begin position="89"/>
        <end position="113"/>
    </location>
</feature>
<keyword evidence="5 6" id="KW-0472">Membrane</keyword>
<dbReference type="EMBL" id="JBGMDY010000004">
    <property type="protein sequence ID" value="KAL2337806.1"/>
    <property type="molecule type" value="Genomic_DNA"/>
</dbReference>
<dbReference type="GO" id="GO:0016020">
    <property type="term" value="C:membrane"/>
    <property type="evidence" value="ECO:0007669"/>
    <property type="project" value="UniProtKB-SubCell"/>
</dbReference>
<dbReference type="InterPro" id="IPR000109">
    <property type="entry name" value="POT_fam"/>
</dbReference>
<evidence type="ECO:0000256" key="1">
    <source>
        <dbReference type="ARBA" id="ARBA00004141"/>
    </source>
</evidence>
<evidence type="ECO:0000256" key="6">
    <source>
        <dbReference type="SAM" id="Phobius"/>
    </source>
</evidence>
<dbReference type="Proteomes" id="UP001603857">
    <property type="component" value="Unassembled WGS sequence"/>
</dbReference>
<feature type="transmembrane region" description="Helical" evidence="6">
    <location>
        <begin position="125"/>
        <end position="148"/>
    </location>
</feature>
<dbReference type="Pfam" id="PF00854">
    <property type="entry name" value="PTR2"/>
    <property type="match status" value="2"/>
</dbReference>
<evidence type="ECO:0000256" key="2">
    <source>
        <dbReference type="ARBA" id="ARBA00005982"/>
    </source>
</evidence>
<evidence type="ECO:0000313" key="7">
    <source>
        <dbReference type="EMBL" id="KAL2337806.1"/>
    </source>
</evidence>
<evidence type="ECO:0000256" key="3">
    <source>
        <dbReference type="ARBA" id="ARBA00022692"/>
    </source>
</evidence>
<protein>
    <submittedName>
        <fullName evidence="7">Uncharacterized protein</fullName>
    </submittedName>
</protein>
<dbReference type="Gene3D" id="1.20.1250.20">
    <property type="entry name" value="MFS general substrate transporter like domains"/>
    <property type="match status" value="2"/>
</dbReference>
<evidence type="ECO:0000256" key="4">
    <source>
        <dbReference type="ARBA" id="ARBA00022989"/>
    </source>
</evidence>
<keyword evidence="8" id="KW-1185">Reference proteome</keyword>
<comment type="similarity">
    <text evidence="2">Belongs to the major facilitator superfamily. Proton-dependent oligopeptide transporter (POT/PTR) (TC 2.A.17) family.</text>
</comment>